<comment type="caution">
    <text evidence="1">The sequence shown here is derived from an EMBL/GenBank/DDBJ whole genome shotgun (WGS) entry which is preliminary data.</text>
</comment>
<sequence>QSTEMLPLLVTTLSDYFNNHVAGERWQRSGMLPLLVTSLSECPDDVLPE</sequence>
<protein>
    <submittedName>
        <fullName evidence="1">4441_t:CDS:1</fullName>
    </submittedName>
</protein>
<feature type="non-terminal residue" evidence="1">
    <location>
        <position position="49"/>
    </location>
</feature>
<evidence type="ECO:0000313" key="1">
    <source>
        <dbReference type="EMBL" id="CAG8791784.1"/>
    </source>
</evidence>
<gene>
    <name evidence="1" type="ORF">AMORRO_LOCUS18212</name>
</gene>
<accession>A0A9N9JPW5</accession>
<name>A0A9N9JPW5_9GLOM</name>
<organism evidence="1 2">
    <name type="scientific">Acaulospora morrowiae</name>
    <dbReference type="NCBI Taxonomy" id="94023"/>
    <lineage>
        <taxon>Eukaryota</taxon>
        <taxon>Fungi</taxon>
        <taxon>Fungi incertae sedis</taxon>
        <taxon>Mucoromycota</taxon>
        <taxon>Glomeromycotina</taxon>
        <taxon>Glomeromycetes</taxon>
        <taxon>Diversisporales</taxon>
        <taxon>Acaulosporaceae</taxon>
        <taxon>Acaulospora</taxon>
    </lineage>
</organism>
<feature type="non-terminal residue" evidence="1">
    <location>
        <position position="1"/>
    </location>
</feature>
<evidence type="ECO:0000313" key="2">
    <source>
        <dbReference type="Proteomes" id="UP000789342"/>
    </source>
</evidence>
<reference evidence="1" key="1">
    <citation type="submission" date="2021-06" db="EMBL/GenBank/DDBJ databases">
        <authorList>
            <person name="Kallberg Y."/>
            <person name="Tangrot J."/>
            <person name="Rosling A."/>
        </authorList>
    </citation>
    <scope>NUCLEOTIDE SEQUENCE</scope>
    <source>
        <strain evidence="1">CL551</strain>
    </source>
</reference>
<dbReference type="AlphaFoldDB" id="A0A9N9JPW5"/>
<proteinExistence type="predicted"/>
<dbReference type="EMBL" id="CAJVPV010062311">
    <property type="protein sequence ID" value="CAG8791784.1"/>
    <property type="molecule type" value="Genomic_DNA"/>
</dbReference>
<keyword evidence="2" id="KW-1185">Reference proteome</keyword>
<dbReference type="Proteomes" id="UP000789342">
    <property type="component" value="Unassembled WGS sequence"/>
</dbReference>